<dbReference type="CDD" id="cd00995">
    <property type="entry name" value="PBP2_NikA_DppA_OppA_like"/>
    <property type="match status" value="1"/>
</dbReference>
<proteinExistence type="predicted"/>
<feature type="chain" id="PRO_5039131392" evidence="1">
    <location>
        <begin position="28"/>
        <end position="539"/>
    </location>
</feature>
<feature type="domain" description="Solute-binding protein family 5" evidence="2">
    <location>
        <begin position="87"/>
        <end position="460"/>
    </location>
</feature>
<evidence type="ECO:0000313" key="3">
    <source>
        <dbReference type="EMBL" id="MBB6333771.1"/>
    </source>
</evidence>
<feature type="signal peptide" evidence="1">
    <location>
        <begin position="1"/>
        <end position="27"/>
    </location>
</feature>
<keyword evidence="1" id="KW-0732">Signal</keyword>
<reference evidence="3" key="1">
    <citation type="submission" date="2020-08" db="EMBL/GenBank/DDBJ databases">
        <title>Sequencing the genomes of 1000 actinobacteria strains.</title>
        <authorList>
            <person name="Klenk H.-P."/>
        </authorList>
    </citation>
    <scope>NUCLEOTIDE SEQUENCE</scope>
    <source>
        <strain evidence="3">DSM 10695</strain>
    </source>
</reference>
<dbReference type="GO" id="GO:0043190">
    <property type="term" value="C:ATP-binding cassette (ABC) transporter complex"/>
    <property type="evidence" value="ECO:0007669"/>
    <property type="project" value="InterPro"/>
</dbReference>
<dbReference type="GO" id="GO:1904680">
    <property type="term" value="F:peptide transmembrane transporter activity"/>
    <property type="evidence" value="ECO:0007669"/>
    <property type="project" value="TreeGrafter"/>
</dbReference>
<dbReference type="Gene3D" id="3.90.76.10">
    <property type="entry name" value="Dipeptide-binding Protein, Domain 1"/>
    <property type="match status" value="1"/>
</dbReference>
<organism evidence="3 4">
    <name type="scientific">Schaalia hyovaginalis</name>
    <dbReference type="NCBI Taxonomy" id="29316"/>
    <lineage>
        <taxon>Bacteria</taxon>
        <taxon>Bacillati</taxon>
        <taxon>Actinomycetota</taxon>
        <taxon>Actinomycetes</taxon>
        <taxon>Actinomycetales</taxon>
        <taxon>Actinomycetaceae</taxon>
        <taxon>Schaalia</taxon>
    </lineage>
</organism>
<dbReference type="EMBL" id="JACHMK010000001">
    <property type="protein sequence ID" value="MBB6333771.1"/>
    <property type="molecule type" value="Genomic_DNA"/>
</dbReference>
<gene>
    <name evidence="3" type="ORF">HD592_000336</name>
</gene>
<dbReference type="PROSITE" id="PS51257">
    <property type="entry name" value="PROKAR_LIPOPROTEIN"/>
    <property type="match status" value="1"/>
</dbReference>
<dbReference type="Gene3D" id="3.40.190.10">
    <property type="entry name" value="Periplasmic binding protein-like II"/>
    <property type="match status" value="1"/>
</dbReference>
<dbReference type="PIRSF" id="PIRSF002741">
    <property type="entry name" value="MppA"/>
    <property type="match status" value="1"/>
</dbReference>
<dbReference type="GO" id="GO:0042597">
    <property type="term" value="C:periplasmic space"/>
    <property type="evidence" value="ECO:0007669"/>
    <property type="project" value="UniProtKB-ARBA"/>
</dbReference>
<evidence type="ECO:0000256" key="1">
    <source>
        <dbReference type="SAM" id="SignalP"/>
    </source>
</evidence>
<dbReference type="InterPro" id="IPR039424">
    <property type="entry name" value="SBP_5"/>
</dbReference>
<dbReference type="SUPFAM" id="SSF53850">
    <property type="entry name" value="Periplasmic binding protein-like II"/>
    <property type="match status" value="1"/>
</dbReference>
<dbReference type="Pfam" id="PF00496">
    <property type="entry name" value="SBP_bac_5"/>
    <property type="match status" value="1"/>
</dbReference>
<evidence type="ECO:0000259" key="2">
    <source>
        <dbReference type="Pfam" id="PF00496"/>
    </source>
</evidence>
<accession>A0A923IXX5</accession>
<dbReference type="PANTHER" id="PTHR30290:SF83">
    <property type="entry name" value="ABC TRANSPORTER SUBSTRATE-BINDING PROTEIN"/>
    <property type="match status" value="1"/>
</dbReference>
<sequence>MNLKRTWLAVPAVLALGLTACSSGGTASDSSASGAAAGSSTAVITTNGSEPQNPLIPANTNETGGGKILDLIFAGLVYYDAEGATHMEMAESIEPNEDASVWTVKLKKGQKFSDGTEVQAHNFIEAWKMGAKEAMLSSYFYAPIQGADDEGAGDLTGLEEIDDYTFTIALKEPTADWSQRLGYSAYVPLPDSTLADPATGGEKPIGNGPYMVAENGWEHNAQIKLIPNPEYKGDNVAKNGGVNIIFYASQDAAYQDLLGHNLDVLDAIPDSAFATYESELEGRSANQAAAIFQSFAIPMKLEHFSGDEGKLRRQALSYAIDRDTITETIFSGTRTPAKDFTSPVVDGYNDAVPGSEVLSYNPEKAKELWAEADKISPWSGTFTIGYNSDGGHQAWVDAVANSIKNTLGIDAVGNPYPDFKSLRTEVTNRTITGAFRTGWQADYPGKYNFLAPLYGTGAGSNDTDYSNADFDALLTKSASAPSVEESNKLLDQAQEILFKDLPVIPLWYSNVVGGWAPTVDNVVFNWKSVPVYQNITKAE</sequence>
<dbReference type="Proteomes" id="UP000617426">
    <property type="component" value="Unassembled WGS sequence"/>
</dbReference>
<dbReference type="InterPro" id="IPR030678">
    <property type="entry name" value="Peptide/Ni-bd"/>
</dbReference>
<dbReference type="PANTHER" id="PTHR30290">
    <property type="entry name" value="PERIPLASMIC BINDING COMPONENT OF ABC TRANSPORTER"/>
    <property type="match status" value="1"/>
</dbReference>
<dbReference type="InterPro" id="IPR000914">
    <property type="entry name" value="SBP_5_dom"/>
</dbReference>
<dbReference type="GO" id="GO:0015833">
    <property type="term" value="P:peptide transport"/>
    <property type="evidence" value="ECO:0007669"/>
    <property type="project" value="TreeGrafter"/>
</dbReference>
<keyword evidence="4" id="KW-1185">Reference proteome</keyword>
<dbReference type="Gene3D" id="3.10.105.10">
    <property type="entry name" value="Dipeptide-binding Protein, Domain 3"/>
    <property type="match status" value="1"/>
</dbReference>
<dbReference type="RefSeq" id="WP_184451447.1">
    <property type="nucleotide sequence ID" value="NZ_JACHMK010000001.1"/>
</dbReference>
<name>A0A923IXX5_9ACTO</name>
<protein>
    <submittedName>
        <fullName evidence="3">Oligopeptide transport system substrate-binding protein</fullName>
    </submittedName>
</protein>
<dbReference type="AlphaFoldDB" id="A0A923IXX5"/>
<evidence type="ECO:0000313" key="4">
    <source>
        <dbReference type="Proteomes" id="UP000617426"/>
    </source>
</evidence>
<comment type="caution">
    <text evidence="3">The sequence shown here is derived from an EMBL/GenBank/DDBJ whole genome shotgun (WGS) entry which is preliminary data.</text>
</comment>